<reference evidence="2" key="2">
    <citation type="submission" date="2020-01" db="EMBL/GenBank/DDBJ databases">
        <authorList>
            <person name="Roumi V."/>
            <person name="Gazel M."/>
            <person name="Caglayan K."/>
            <person name="Massart S."/>
        </authorList>
    </citation>
    <scope>NUCLEOTIDE SEQUENCE</scope>
    <source>
        <strain evidence="2">E23</strain>
    </source>
</reference>
<dbReference type="KEGG" id="vg:80539001"/>
<organism evidence="2 3">
    <name type="scientific">Rubus virus 1</name>
    <dbReference type="NCBI Taxonomy" id="2754817"/>
    <lineage>
        <taxon>Viruses</taxon>
        <taxon>Riboviria</taxon>
        <taxon>Orthornavirae</taxon>
        <taxon>Kitrinoviricota</taxon>
        <taxon>Alsuviricetes</taxon>
        <taxon>Tymovirales</taxon>
        <taxon>Betaflexiviridae</taxon>
        <taxon>Quinvirinae</taxon>
        <taxon>Foveavirus</taxon>
        <taxon>Foveavirus unirubi</taxon>
        <taxon>Foveavirus RuV1</taxon>
    </lineage>
</organism>
<dbReference type="Proteomes" id="UP000831008">
    <property type="component" value="Segment"/>
</dbReference>
<evidence type="ECO:0000313" key="2">
    <source>
        <dbReference type="EMBL" id="QLI58026.1"/>
    </source>
</evidence>
<evidence type="ECO:0000259" key="1">
    <source>
        <dbReference type="PROSITE" id="PS51657"/>
    </source>
</evidence>
<dbReference type="GO" id="GO:0005524">
    <property type="term" value="F:ATP binding"/>
    <property type="evidence" value="ECO:0007669"/>
    <property type="project" value="InterPro"/>
</dbReference>
<dbReference type="EMBL" id="MN944023">
    <property type="protein sequence ID" value="QLI58026.1"/>
    <property type="molecule type" value="Genomic_RNA"/>
</dbReference>
<proteinExistence type="predicted"/>
<dbReference type="PROSITE" id="PS51657">
    <property type="entry name" value="PSRV_HELICASE"/>
    <property type="match status" value="1"/>
</dbReference>
<dbReference type="InterPro" id="IPR027351">
    <property type="entry name" value="(+)RNA_virus_helicase_core_dom"/>
</dbReference>
<dbReference type="RefSeq" id="YP_010800400.1">
    <property type="nucleotide sequence ID" value="NC_076865.1"/>
</dbReference>
<accession>A0AAE7G3W8</accession>
<sequence>MCYLKMNTILELLEEFDFERTSFPFSSPLVIHAVPGSGKTSLLREALLLDPTISVCTFGEPDKTNLEGRYIQPAIGCSPSEEEFYVLDEYLSGNWKGNWKVLLSDPFQNSGHCLAAHFVKRVTKRFGKSTCKLLKELGWSVESDKEDEVTFEELIGSTPSGLTICLEKDVEGYLKGHNCPFKKPCQVRGLTEELVSVVVSRDLKDLFSPELFVALTRHTRKLRILMLNVANRSTGLQ</sequence>
<name>A0AAE7G3W8_9VIRU</name>
<reference evidence="2" key="1">
    <citation type="journal article" date="2020" name="Virus Res.">
        <title>Identification and molecular characterization of a novel foveavirus from Rubus spp. in Turkey.</title>
        <authorList>
            <person name="Gazel M."/>
            <person name="Roumi V."/>
            <person name="Ordek K."/>
            <person name="Maclot F."/>
            <person name="Massart S."/>
            <person name="Caglayan K."/>
        </authorList>
    </citation>
    <scope>NUCLEOTIDE SEQUENCE</scope>
    <source>
        <strain evidence="2">E23</strain>
    </source>
</reference>
<dbReference type="GeneID" id="80539001"/>
<feature type="domain" description="(+)RNA virus helicase C-terminal" evidence="1">
    <location>
        <begin position="1"/>
        <end position="237"/>
    </location>
</feature>
<protein>
    <submittedName>
        <fullName evidence="2">Triple gene block protein 1</fullName>
    </submittedName>
</protein>
<keyword evidence="3" id="KW-1185">Reference proteome</keyword>
<evidence type="ECO:0000313" key="3">
    <source>
        <dbReference type="Proteomes" id="UP000831008"/>
    </source>
</evidence>
<dbReference type="Pfam" id="PF01443">
    <property type="entry name" value="Viral_helicase1"/>
    <property type="match status" value="1"/>
</dbReference>